<dbReference type="PANTHER" id="PTHR47779">
    <property type="entry name" value="SYNTHASE (CCG-9), PUTATIVE (AFU_ORTHOLOGUE AFUA_3G12100)-RELATED"/>
    <property type="match status" value="1"/>
</dbReference>
<keyword evidence="4" id="KW-0328">Glycosyltransferase</keyword>
<dbReference type="Pfam" id="PF21269">
    <property type="entry name" value="TreT_GT1"/>
    <property type="match status" value="1"/>
</dbReference>
<dbReference type="Proteomes" id="UP000756387">
    <property type="component" value="Unassembled WGS sequence"/>
</dbReference>
<dbReference type="InterPro" id="IPR049438">
    <property type="entry name" value="TreT_GT1"/>
</dbReference>
<protein>
    <submittedName>
        <fullName evidence="10">Glycosyltransferase</fullName>
    </submittedName>
</protein>
<dbReference type="InterPro" id="IPR001296">
    <property type="entry name" value="Glyco_trans_1"/>
</dbReference>
<comment type="caution">
    <text evidence="10">The sequence shown here is derived from an EMBL/GenBank/DDBJ whole genome shotgun (WGS) entry which is preliminary data.</text>
</comment>
<feature type="domain" description="Glycosyl transferase family 1" evidence="8">
    <location>
        <begin position="296"/>
        <end position="475"/>
    </location>
</feature>
<keyword evidence="5" id="KW-0808">Transferase</keyword>
<keyword evidence="6" id="KW-0119">Carbohydrate metabolism</keyword>
<evidence type="ECO:0000256" key="5">
    <source>
        <dbReference type="ARBA" id="ARBA00022679"/>
    </source>
</evidence>
<evidence type="ECO:0000256" key="7">
    <source>
        <dbReference type="SAM" id="MobiDB-lite"/>
    </source>
</evidence>
<evidence type="ECO:0000313" key="10">
    <source>
        <dbReference type="EMBL" id="MBE7325680.1"/>
    </source>
</evidence>
<organism evidence="10 11">
    <name type="scientific">Nocardioides malaquae</name>
    <dbReference type="NCBI Taxonomy" id="2773426"/>
    <lineage>
        <taxon>Bacteria</taxon>
        <taxon>Bacillati</taxon>
        <taxon>Actinomycetota</taxon>
        <taxon>Actinomycetes</taxon>
        <taxon>Propionibacteriales</taxon>
        <taxon>Nocardioidaceae</taxon>
        <taxon>Nocardioides</taxon>
    </lineage>
</organism>
<name>A0ABR9RX27_9ACTN</name>
<reference evidence="10 11" key="1">
    <citation type="submission" date="2020-10" db="EMBL/GenBank/DDBJ databases">
        <title>Nocardioides sp. isolated from sludge.</title>
        <authorList>
            <person name="Zhang X."/>
        </authorList>
    </citation>
    <scope>NUCLEOTIDE SEQUENCE [LARGE SCALE GENOMIC DNA]</scope>
    <source>
        <strain evidence="10 11">Y6</strain>
    </source>
</reference>
<evidence type="ECO:0000256" key="3">
    <source>
        <dbReference type="ARBA" id="ARBA00022526"/>
    </source>
</evidence>
<evidence type="ECO:0000256" key="1">
    <source>
        <dbReference type="ARBA" id="ARBA00009481"/>
    </source>
</evidence>
<evidence type="ECO:0000256" key="2">
    <source>
        <dbReference type="ARBA" id="ARBA00011738"/>
    </source>
</evidence>
<accession>A0ABR9RX27</accession>
<dbReference type="Gene3D" id="3.40.50.2000">
    <property type="entry name" value="Glycogen Phosphorylase B"/>
    <property type="match status" value="2"/>
</dbReference>
<keyword evidence="3" id="KW-0313">Glucose metabolism</keyword>
<keyword evidence="11" id="KW-1185">Reference proteome</keyword>
<dbReference type="EMBL" id="JADCSA010000014">
    <property type="protein sequence ID" value="MBE7325680.1"/>
    <property type="molecule type" value="Genomic_DNA"/>
</dbReference>
<comment type="subunit">
    <text evidence="2">Homodimer.</text>
</comment>
<feature type="compositionally biased region" description="Low complexity" evidence="7">
    <location>
        <begin position="15"/>
        <end position="26"/>
    </location>
</feature>
<gene>
    <name evidence="10" type="ORF">IEQ44_13590</name>
</gene>
<comment type="similarity">
    <text evidence="1">Belongs to the glycosyltransferase group 1 family. Glycosyltransferase 4 subfamily.</text>
</comment>
<sequence>MGSRISRVADVRADSSPAGAGVPPSSMREVRVETVPLQRLAQFLEPDRVTVLESTAAAARTALEGRVVWNVNATASGGGVAEMLTTLLAYSRGAGVDARWLVLDGNPRFFRITKRIHNLLHGSPGDGGPLGQAERDEYEAVLASNLETLNAWVKPGDIVLLHDPQTAALAAGLRTSGAHVVWRCHVGRDVTNQSTDLAWDFLRPYVSDADASIFSRPAYVPEWLEGHRTRIIPPSLDPFSTKNIPLAPADVTATLRRAGLVDLPAGLGSLTFSRRDGSLGSVRSHGNLLVAGEVVPADARVVLQVSRWDRLKDMAGVLTSFATHLATLPDDAHLVLVGPDVLGVSDDPEGAEVLFECVDLWKALAPEVRARVHLVSLPMDDEGENAHLVNALQSYASVVVQKSLVEGFGLTVTEPMWKGRPVVASAVGGIQDQVVDGESGLLLRDPTDLAGFADLIASLLNDDDLARRLGGGAQERVRAEYLGDRHLIQYAELFAELLRG</sequence>
<evidence type="ECO:0000256" key="6">
    <source>
        <dbReference type="ARBA" id="ARBA00023277"/>
    </source>
</evidence>
<evidence type="ECO:0000256" key="4">
    <source>
        <dbReference type="ARBA" id="ARBA00022676"/>
    </source>
</evidence>
<dbReference type="InterPro" id="IPR052078">
    <property type="entry name" value="Trehalose_Metab_GTase"/>
</dbReference>
<feature type="domain" description="Trehalose synthase N-terminal" evidence="9">
    <location>
        <begin position="70"/>
        <end position="221"/>
    </location>
</feature>
<dbReference type="Pfam" id="PF00534">
    <property type="entry name" value="Glycos_transf_1"/>
    <property type="match status" value="1"/>
</dbReference>
<evidence type="ECO:0000259" key="9">
    <source>
        <dbReference type="Pfam" id="PF21269"/>
    </source>
</evidence>
<proteinExistence type="inferred from homology"/>
<feature type="region of interest" description="Disordered" evidence="7">
    <location>
        <begin position="1"/>
        <end position="27"/>
    </location>
</feature>
<evidence type="ECO:0000313" key="11">
    <source>
        <dbReference type="Proteomes" id="UP000756387"/>
    </source>
</evidence>
<dbReference type="PANTHER" id="PTHR47779:SF1">
    <property type="entry name" value="SYNTHASE (CCG-9), PUTATIVE (AFU_ORTHOLOGUE AFUA_3G12100)-RELATED"/>
    <property type="match status" value="1"/>
</dbReference>
<dbReference type="SUPFAM" id="SSF53756">
    <property type="entry name" value="UDP-Glycosyltransferase/glycogen phosphorylase"/>
    <property type="match status" value="1"/>
</dbReference>
<evidence type="ECO:0000259" key="8">
    <source>
        <dbReference type="Pfam" id="PF00534"/>
    </source>
</evidence>